<reference evidence="5" key="1">
    <citation type="journal article" date="2019" name="Int. J. Syst. Evol. Microbiol.">
        <title>The Global Catalogue of Microorganisms (GCM) 10K type strain sequencing project: providing services to taxonomists for standard genome sequencing and annotation.</title>
        <authorList>
            <consortium name="The Broad Institute Genomics Platform"/>
            <consortium name="The Broad Institute Genome Sequencing Center for Infectious Disease"/>
            <person name="Wu L."/>
            <person name="Ma J."/>
        </authorList>
    </citation>
    <scope>NUCLEOTIDE SEQUENCE [LARGE SCALE GENOMIC DNA]</scope>
    <source>
        <strain evidence="5">JCM 31920</strain>
    </source>
</reference>
<evidence type="ECO:0000313" key="4">
    <source>
        <dbReference type="EMBL" id="GAA4434059.1"/>
    </source>
</evidence>
<dbReference type="InterPro" id="IPR013830">
    <property type="entry name" value="SGNH_hydro"/>
</dbReference>
<sequence>MATYNVAALSKSQQGENYPLRGWGMYLGEQFTDKLAIRNKAISGRSSRSFRGEGHWAKILDSLKKGDYVLVQFGHNDQKKEDSLRYTEPRLEFGASLSQYIREIRNKGAHPILATSIARRNFDEAGRLVDTHTAYTLTVLRVAAAEGIPVLDMNLRTMQLLDSTGVEGSKAFFLYIPAGKFGKLPDGLKDNTHLNEYGGKTVAAIAASELRSSKSKLKKYLKRAR</sequence>
<dbReference type="Proteomes" id="UP001501508">
    <property type="component" value="Unassembled WGS sequence"/>
</dbReference>
<protein>
    <recommendedName>
        <fullName evidence="3">SGNH hydrolase-type esterase domain-containing protein</fullName>
    </recommendedName>
</protein>
<feature type="domain" description="SGNH hydrolase-type esterase" evidence="3">
    <location>
        <begin position="18"/>
        <end position="198"/>
    </location>
</feature>
<gene>
    <name evidence="4" type="ORF">GCM10023091_08470</name>
</gene>
<accession>A0ABP8LQ84</accession>
<evidence type="ECO:0000256" key="2">
    <source>
        <dbReference type="ARBA" id="ARBA00022801"/>
    </source>
</evidence>
<dbReference type="CDD" id="cd01821">
    <property type="entry name" value="Rhamnogalacturan_acetylesterase_like"/>
    <property type="match status" value="1"/>
</dbReference>
<comment type="similarity">
    <text evidence="1">Belongs to the 'GDSL' lipolytic enzyme family.</text>
</comment>
<dbReference type="EMBL" id="BAABEY010000010">
    <property type="protein sequence ID" value="GAA4434059.1"/>
    <property type="molecule type" value="Genomic_DNA"/>
</dbReference>
<keyword evidence="5" id="KW-1185">Reference proteome</keyword>
<dbReference type="PANTHER" id="PTHR43695:SF1">
    <property type="entry name" value="RHAMNOGALACTURONAN ACETYLESTERASE"/>
    <property type="match status" value="1"/>
</dbReference>
<dbReference type="InterPro" id="IPR037459">
    <property type="entry name" value="RhgT-like"/>
</dbReference>
<comment type="caution">
    <text evidence="4">The sequence shown here is derived from an EMBL/GenBank/DDBJ whole genome shotgun (WGS) entry which is preliminary data.</text>
</comment>
<organism evidence="4 5">
    <name type="scientific">Ravibacter arvi</name>
    <dbReference type="NCBI Taxonomy" id="2051041"/>
    <lineage>
        <taxon>Bacteria</taxon>
        <taxon>Pseudomonadati</taxon>
        <taxon>Bacteroidota</taxon>
        <taxon>Cytophagia</taxon>
        <taxon>Cytophagales</taxon>
        <taxon>Spirosomataceae</taxon>
        <taxon>Ravibacter</taxon>
    </lineage>
</organism>
<dbReference type="SUPFAM" id="SSF52266">
    <property type="entry name" value="SGNH hydrolase"/>
    <property type="match status" value="1"/>
</dbReference>
<dbReference type="Gene3D" id="3.40.50.1110">
    <property type="entry name" value="SGNH hydrolase"/>
    <property type="match status" value="1"/>
</dbReference>
<evidence type="ECO:0000256" key="1">
    <source>
        <dbReference type="ARBA" id="ARBA00008668"/>
    </source>
</evidence>
<dbReference type="PANTHER" id="PTHR43695">
    <property type="entry name" value="PUTATIVE (AFU_ORTHOLOGUE AFUA_2G17250)-RELATED"/>
    <property type="match status" value="1"/>
</dbReference>
<name>A0ABP8LQ84_9BACT</name>
<evidence type="ECO:0000259" key="3">
    <source>
        <dbReference type="Pfam" id="PF13472"/>
    </source>
</evidence>
<dbReference type="Pfam" id="PF13472">
    <property type="entry name" value="Lipase_GDSL_2"/>
    <property type="match status" value="1"/>
</dbReference>
<dbReference type="InterPro" id="IPR036514">
    <property type="entry name" value="SGNH_hydro_sf"/>
</dbReference>
<keyword evidence="2" id="KW-0378">Hydrolase</keyword>
<proteinExistence type="inferred from homology"/>
<evidence type="ECO:0000313" key="5">
    <source>
        <dbReference type="Proteomes" id="UP001501508"/>
    </source>
</evidence>